<evidence type="ECO:0000259" key="1">
    <source>
        <dbReference type="Pfam" id="PF06985"/>
    </source>
</evidence>
<comment type="caution">
    <text evidence="2">The sequence shown here is derived from an EMBL/GenBank/DDBJ whole genome shotgun (WGS) entry which is preliminary data.</text>
</comment>
<keyword evidence="3" id="KW-1185">Reference proteome</keyword>
<proteinExistence type="predicted"/>
<dbReference type="PANTHER" id="PTHR33112:SF16">
    <property type="entry name" value="HETEROKARYON INCOMPATIBILITY DOMAIN-CONTAINING PROTEIN"/>
    <property type="match status" value="1"/>
</dbReference>
<feature type="domain" description="Heterokaryon incompatibility" evidence="1">
    <location>
        <begin position="302"/>
        <end position="398"/>
    </location>
</feature>
<dbReference type="PANTHER" id="PTHR33112">
    <property type="entry name" value="DOMAIN PROTEIN, PUTATIVE-RELATED"/>
    <property type="match status" value="1"/>
</dbReference>
<dbReference type="Proteomes" id="UP001446871">
    <property type="component" value="Unassembled WGS sequence"/>
</dbReference>
<name>A0ABR1VP37_9PEZI</name>
<gene>
    <name evidence="2" type="ORF">PG996_005323</name>
</gene>
<dbReference type="InterPro" id="IPR010730">
    <property type="entry name" value="HET"/>
</dbReference>
<organism evidence="2 3">
    <name type="scientific">Apiospora saccharicola</name>
    <dbReference type="NCBI Taxonomy" id="335842"/>
    <lineage>
        <taxon>Eukaryota</taxon>
        <taxon>Fungi</taxon>
        <taxon>Dikarya</taxon>
        <taxon>Ascomycota</taxon>
        <taxon>Pezizomycotina</taxon>
        <taxon>Sordariomycetes</taxon>
        <taxon>Xylariomycetidae</taxon>
        <taxon>Amphisphaeriales</taxon>
        <taxon>Apiosporaceae</taxon>
        <taxon>Apiospora</taxon>
    </lineage>
</organism>
<evidence type="ECO:0000313" key="3">
    <source>
        <dbReference type="Proteomes" id="UP001446871"/>
    </source>
</evidence>
<protein>
    <recommendedName>
        <fullName evidence="1">Heterokaryon incompatibility domain-containing protein</fullName>
    </recommendedName>
</protein>
<evidence type="ECO:0000313" key="2">
    <source>
        <dbReference type="EMBL" id="KAK8071975.1"/>
    </source>
</evidence>
<dbReference type="Pfam" id="PF06985">
    <property type="entry name" value="HET"/>
    <property type="match status" value="1"/>
</dbReference>
<accession>A0ABR1VP37</accession>
<reference evidence="2 3" key="1">
    <citation type="submission" date="2023-01" db="EMBL/GenBank/DDBJ databases">
        <title>Analysis of 21 Apiospora genomes using comparative genomics revels a genus with tremendous synthesis potential of carbohydrate active enzymes and secondary metabolites.</title>
        <authorList>
            <person name="Sorensen T."/>
        </authorList>
    </citation>
    <scope>NUCLEOTIDE SEQUENCE [LARGE SCALE GENOMIC DNA]</scope>
    <source>
        <strain evidence="2 3">CBS 83171</strain>
    </source>
</reference>
<dbReference type="EMBL" id="JAQQWM010000003">
    <property type="protein sequence ID" value="KAK8071975.1"/>
    <property type="molecule type" value="Genomic_DNA"/>
</dbReference>
<sequence>MNSTVAKTSEGAPSQIDLEALRLKRELVADDFKGHSCENCGQIRVPTPPLSYERKFFHIDTSRTKIQSLATSGCNFWGMIQDQLSYIDLKTRIERNGRYIGLQELGDDAKLSEEHREYLTATVGESDAKEFLRLCHNRVETWRLSGSEEGDQSRPRDFVRVSVWHHSRMYFNDGPVTVYVEFMASKPSVKAASTLDRGGRNTVEVYSTDFLALAFIVPESPKAIGLVRQWILKCEVEHTCGINDRPETLPSMVLDVSDQHKVKLIQAPTIKERYITLSYCWGKTSQAVMLNQNNMSDLSSDDGEFKTKELGKMGNIYRNATFTIVASAAKDVRAGFLGRRVTTIDGVAPADGQPHRVFEMVSETKETETSTETLPVILRPETRNVTEPWYERAWTLQELLFSRRRLQYHAKQTTWTCYCSEIPALECDGWLRHMDRDDYGRGLLSDIIALLRKSHDPPQASTVLWYWRELVQVYSRRELTYLTDRLPAISGIEKEFASVLGDQYICGLLMSNLA</sequence>